<evidence type="ECO:0000256" key="5">
    <source>
        <dbReference type="ARBA" id="ARBA00022747"/>
    </source>
</evidence>
<dbReference type="AlphaFoldDB" id="A0A7Y8GWI2"/>
<protein>
    <recommendedName>
        <fullName evidence="1">DNA (cytosine-5-)-methyltransferase</fullName>
        <ecNumber evidence="1">2.1.1.37</ecNumber>
    </recommendedName>
</protein>
<accession>A0A7Y8GWI2</accession>
<comment type="similarity">
    <text evidence="7">Belongs to the class I-like SAM-binding methyltransferase superfamily. C5-methyltransferase family.</text>
</comment>
<dbReference type="InterPro" id="IPR029063">
    <property type="entry name" value="SAM-dependent_MTases_sf"/>
</dbReference>
<evidence type="ECO:0000256" key="4">
    <source>
        <dbReference type="ARBA" id="ARBA00022691"/>
    </source>
</evidence>
<gene>
    <name evidence="8" type="ORF">F3K02_13010</name>
</gene>
<dbReference type="EC" id="2.1.1.37" evidence="1"/>
<feature type="active site" evidence="7">
    <location>
        <position position="211"/>
    </location>
</feature>
<dbReference type="PANTHER" id="PTHR46098:SF1">
    <property type="entry name" value="TRNA (CYTOSINE(38)-C(5))-METHYLTRANSFERASE"/>
    <property type="match status" value="1"/>
</dbReference>
<comment type="caution">
    <text evidence="8">The sequence shown here is derived from an EMBL/GenBank/DDBJ whole genome shotgun (WGS) entry which is preliminary data.</text>
</comment>
<evidence type="ECO:0000256" key="6">
    <source>
        <dbReference type="ARBA" id="ARBA00047422"/>
    </source>
</evidence>
<dbReference type="Gene3D" id="3.40.50.150">
    <property type="entry name" value="Vaccinia Virus protein VP39"/>
    <property type="match status" value="1"/>
</dbReference>
<dbReference type="SUPFAM" id="SSF53335">
    <property type="entry name" value="S-adenosyl-L-methionine-dependent methyltransferases"/>
    <property type="match status" value="1"/>
</dbReference>
<evidence type="ECO:0000313" key="9">
    <source>
        <dbReference type="Proteomes" id="UP000545507"/>
    </source>
</evidence>
<dbReference type="InterPro" id="IPR001525">
    <property type="entry name" value="C5_MeTfrase"/>
</dbReference>
<organism evidence="8 9">
    <name type="scientific">Hydrogenophaga aromaticivorans</name>
    <dbReference type="NCBI Taxonomy" id="2610898"/>
    <lineage>
        <taxon>Bacteria</taxon>
        <taxon>Pseudomonadati</taxon>
        <taxon>Pseudomonadota</taxon>
        <taxon>Betaproteobacteria</taxon>
        <taxon>Burkholderiales</taxon>
        <taxon>Comamonadaceae</taxon>
        <taxon>Hydrogenophaga</taxon>
    </lineage>
</organism>
<keyword evidence="5" id="KW-0680">Restriction system</keyword>
<dbReference type="PANTHER" id="PTHR46098">
    <property type="entry name" value="TRNA (CYTOSINE(38)-C(5))-METHYLTRANSFERASE"/>
    <property type="match status" value="1"/>
</dbReference>
<dbReference type="GO" id="GO:0032259">
    <property type="term" value="P:methylation"/>
    <property type="evidence" value="ECO:0007669"/>
    <property type="project" value="UniProtKB-KW"/>
</dbReference>
<keyword evidence="3 7" id="KW-0808">Transferase</keyword>
<keyword evidence="2 7" id="KW-0489">Methyltransferase</keyword>
<sequence length="472" mass="51919">MAIRKYLVQQIGQNKGAPRIYMETQFLALAGFVPGAAYNRKVDDGKIVLRLDDYGQYRVSRKERGGKVFPVIDINSKEALSALDGLKAVRLVIQDGVISAMPIASEANARRRLRRLRENLSRGQLVSASLSHGGGILDNAAHHGLADAGIEAQMAFANEIDDDLMEHSRGRNEVWGAGSMGLAAPMQEAVQDEWLMQRIPQVDVLAVGIPCSGASRAGASKRGLDMMESHPEVGHLAASFLMVVQRTQPAVVVVECVKEYQQTASAQIIRQHLRDSGYSVNEVILNGKEFGVLENRTRWFMVAATNGIEVDLAGIAPVCNPVRTVSEVLEEVPLDDPSWRDFQYLKTKAIRDAEKGNGFGMQIVHPTDTSVPVLRKGYHKGGSTDPLLAHPDRDGIYRLFTAKEHARIKQVPEHLIDDMAQGRAHQLLGQSVLYALVKALFRRLGQSLNVWDSELHQGQRSTPVYNLARATG</sequence>
<keyword evidence="4 7" id="KW-0949">S-adenosyl-L-methionine</keyword>
<dbReference type="GO" id="GO:0003886">
    <property type="term" value="F:DNA (cytosine-5-)-methyltransferase activity"/>
    <property type="evidence" value="ECO:0007669"/>
    <property type="project" value="UniProtKB-EC"/>
</dbReference>
<dbReference type="PROSITE" id="PS51679">
    <property type="entry name" value="SAM_MT_C5"/>
    <property type="match status" value="1"/>
</dbReference>
<dbReference type="Pfam" id="PF00145">
    <property type="entry name" value="DNA_methylase"/>
    <property type="match status" value="1"/>
</dbReference>
<evidence type="ECO:0000313" key="8">
    <source>
        <dbReference type="EMBL" id="NWF46165.1"/>
    </source>
</evidence>
<dbReference type="GO" id="GO:0009307">
    <property type="term" value="P:DNA restriction-modification system"/>
    <property type="evidence" value="ECO:0007669"/>
    <property type="project" value="UniProtKB-KW"/>
</dbReference>
<comment type="catalytic activity">
    <reaction evidence="6">
        <text>a 2'-deoxycytidine in DNA + S-adenosyl-L-methionine = a 5-methyl-2'-deoxycytidine in DNA + S-adenosyl-L-homocysteine + H(+)</text>
        <dbReference type="Rhea" id="RHEA:13681"/>
        <dbReference type="Rhea" id="RHEA-COMP:11369"/>
        <dbReference type="Rhea" id="RHEA-COMP:11370"/>
        <dbReference type="ChEBI" id="CHEBI:15378"/>
        <dbReference type="ChEBI" id="CHEBI:57856"/>
        <dbReference type="ChEBI" id="CHEBI:59789"/>
        <dbReference type="ChEBI" id="CHEBI:85452"/>
        <dbReference type="ChEBI" id="CHEBI:85454"/>
        <dbReference type="EC" id="2.1.1.37"/>
    </reaction>
</comment>
<dbReference type="EMBL" id="VYGV01000011">
    <property type="protein sequence ID" value="NWF46165.1"/>
    <property type="molecule type" value="Genomic_DNA"/>
</dbReference>
<evidence type="ECO:0000256" key="2">
    <source>
        <dbReference type="ARBA" id="ARBA00022603"/>
    </source>
</evidence>
<reference evidence="8 9" key="1">
    <citation type="submission" date="2019-09" db="EMBL/GenBank/DDBJ databases">
        <title>Hydrogenophaga aromatica sp. nov., isolated from a para-xylene-degrading enrichment culture.</title>
        <authorList>
            <person name="Tancsics A."/>
            <person name="Banerjee S."/>
        </authorList>
    </citation>
    <scope>NUCLEOTIDE SEQUENCE [LARGE SCALE GENOMIC DNA]</scope>
    <source>
        <strain evidence="8 9">D2P1</strain>
    </source>
</reference>
<dbReference type="Proteomes" id="UP000545507">
    <property type="component" value="Unassembled WGS sequence"/>
</dbReference>
<evidence type="ECO:0000256" key="7">
    <source>
        <dbReference type="PROSITE-ProRule" id="PRU01016"/>
    </source>
</evidence>
<name>A0A7Y8GWI2_9BURK</name>
<evidence type="ECO:0000256" key="1">
    <source>
        <dbReference type="ARBA" id="ARBA00011975"/>
    </source>
</evidence>
<keyword evidence="9" id="KW-1185">Reference proteome</keyword>
<proteinExistence type="inferred from homology"/>
<dbReference type="InterPro" id="IPR050750">
    <property type="entry name" value="C5-MTase"/>
</dbReference>
<evidence type="ECO:0000256" key="3">
    <source>
        <dbReference type="ARBA" id="ARBA00022679"/>
    </source>
</evidence>